<evidence type="ECO:0000313" key="2">
    <source>
        <dbReference type="Proteomes" id="UP001320706"/>
    </source>
</evidence>
<reference evidence="1" key="1">
    <citation type="submission" date="2024-02" db="EMBL/GenBank/DDBJ databases">
        <title>Metagenome Assembled Genome of Zalaria obscura JY119.</title>
        <authorList>
            <person name="Vighnesh L."/>
            <person name="Jagadeeshwari U."/>
            <person name="Venkata Ramana C."/>
            <person name="Sasikala C."/>
        </authorList>
    </citation>
    <scope>NUCLEOTIDE SEQUENCE</scope>
    <source>
        <strain evidence="1">JY119</strain>
    </source>
</reference>
<protein>
    <submittedName>
        <fullName evidence="1">Uncharacterized protein</fullName>
    </submittedName>
</protein>
<name>A0ACC3SM82_9PEZI</name>
<gene>
    <name evidence="1" type="ORF">M8818_001101</name>
</gene>
<keyword evidence="2" id="KW-1185">Reference proteome</keyword>
<comment type="caution">
    <text evidence="1">The sequence shown here is derived from an EMBL/GenBank/DDBJ whole genome shotgun (WGS) entry which is preliminary data.</text>
</comment>
<dbReference type="Proteomes" id="UP001320706">
    <property type="component" value="Unassembled WGS sequence"/>
</dbReference>
<organism evidence="1 2">
    <name type="scientific">Zalaria obscura</name>
    <dbReference type="NCBI Taxonomy" id="2024903"/>
    <lineage>
        <taxon>Eukaryota</taxon>
        <taxon>Fungi</taxon>
        <taxon>Dikarya</taxon>
        <taxon>Ascomycota</taxon>
        <taxon>Pezizomycotina</taxon>
        <taxon>Dothideomycetes</taxon>
        <taxon>Dothideomycetidae</taxon>
        <taxon>Dothideales</taxon>
        <taxon>Zalariaceae</taxon>
        <taxon>Zalaria</taxon>
    </lineage>
</organism>
<dbReference type="EMBL" id="JAMKPW020000004">
    <property type="protein sequence ID" value="KAK8219366.1"/>
    <property type="molecule type" value="Genomic_DNA"/>
</dbReference>
<sequence length="763" mass="84425">MLHEVLLALSGHPSPLFDTPNRKDLNSSSNVVKKDFPLLSSSEAAQLQSLGRLALLHRRIREHAEGVRSQHGSTICRAVASSLVDTHLSRFQAKILEVERQILMKDPKTVGAYNIVPLSLVVGEFDEWTRRMEWYWQLACFIRLPKQDAPSRTDPRRSGREATGAALIDFLRSEAQTGYADIETAAVELSKVAETAWLRQVSVWLLHGNLPGTGASDFFVAMKAPIEPEGRPTYSVQKDLLPKSVSSATAESMLFVGKSLHQVRQHRETLSRPSLSQTSKDFTLMSTHLRMLSSLSLPLIPSAFARTISSIRLSLSQNLLQHLLPIESIVQVLATLRQYFLLERGEFALALIAEAESRLAARRDGVGKLLQGPPNGDLRGMVMKEGEVSETLSRTWKGLYSSSPDDEEDPVQEFAEENVRLEISGAQNSRPSTSDSVTVAGPEISNVQFNDLLLPVPISLTLDIHSPLDLFISPKDIGQYSTINSYLLALRRAHVRLSDLWRLSSSRRDISATARSNPVARQRTRQRETAMRKVWASCSSAVFLLSETAAYLEGEVITSSWDHFYAWATKGSSTDRNPPESLHAAGVETDTPEAETYPHDPETLATAHRLFLSHLLHALLLTDIPFTSELRAFLTDVDQLIALFVRLQRIQHSLDLEEDEGVVDAFGNFKDEEKEVALLLDRARKRVDMGMKGVVGRLRGVDRERVGGGSGRGSGFGEAGGEGEGGRESEGGFTPWRGGGVERLLMKLDFGRLTVEEEGDVLV</sequence>
<evidence type="ECO:0000313" key="1">
    <source>
        <dbReference type="EMBL" id="KAK8219366.1"/>
    </source>
</evidence>
<accession>A0ACC3SM82</accession>
<proteinExistence type="predicted"/>